<dbReference type="SMART" id="SM00419">
    <property type="entry name" value="HTH_CRP"/>
    <property type="match status" value="1"/>
</dbReference>
<reference evidence="6 7" key="1">
    <citation type="submission" date="2019-07" db="EMBL/GenBank/DDBJ databases">
        <authorList>
            <person name="Park M."/>
        </authorList>
    </citation>
    <scope>NUCLEOTIDE SEQUENCE [LARGE SCALE GENOMIC DNA]</scope>
    <source>
        <strain evidence="6 7">KCTC32445</strain>
    </source>
</reference>
<evidence type="ECO:0000256" key="2">
    <source>
        <dbReference type="ARBA" id="ARBA00023125"/>
    </source>
</evidence>
<dbReference type="InterPro" id="IPR050397">
    <property type="entry name" value="Env_Response_Regulators"/>
</dbReference>
<dbReference type="Proteomes" id="UP000320160">
    <property type="component" value="Unassembled WGS sequence"/>
</dbReference>
<accession>A0A553WAS9</accession>
<feature type="domain" description="HTH crp-type" evidence="5">
    <location>
        <begin position="145"/>
        <end position="224"/>
    </location>
</feature>
<dbReference type="GO" id="GO:0003677">
    <property type="term" value="F:DNA binding"/>
    <property type="evidence" value="ECO:0007669"/>
    <property type="project" value="UniProtKB-KW"/>
</dbReference>
<evidence type="ECO:0000259" key="5">
    <source>
        <dbReference type="PROSITE" id="PS51063"/>
    </source>
</evidence>
<dbReference type="Gene3D" id="2.60.120.10">
    <property type="entry name" value="Jelly Rolls"/>
    <property type="match status" value="1"/>
</dbReference>
<keyword evidence="7" id="KW-1185">Reference proteome</keyword>
<dbReference type="Pfam" id="PF00027">
    <property type="entry name" value="cNMP_binding"/>
    <property type="match status" value="1"/>
</dbReference>
<dbReference type="InterPro" id="IPR036390">
    <property type="entry name" value="WH_DNA-bd_sf"/>
</dbReference>
<dbReference type="InterPro" id="IPR012318">
    <property type="entry name" value="HTH_CRP"/>
</dbReference>
<dbReference type="OrthoDB" id="667966at2"/>
<dbReference type="CDD" id="cd00092">
    <property type="entry name" value="HTH_CRP"/>
    <property type="match status" value="1"/>
</dbReference>
<comment type="caution">
    <text evidence="6">The sequence shown here is derived from an EMBL/GenBank/DDBJ whole genome shotgun (WGS) entry which is preliminary data.</text>
</comment>
<evidence type="ECO:0000313" key="6">
    <source>
        <dbReference type="EMBL" id="TSB01794.1"/>
    </source>
</evidence>
<dbReference type="PANTHER" id="PTHR24567">
    <property type="entry name" value="CRP FAMILY TRANSCRIPTIONAL REGULATORY PROTEIN"/>
    <property type="match status" value="1"/>
</dbReference>
<dbReference type="InterPro" id="IPR036388">
    <property type="entry name" value="WH-like_DNA-bd_sf"/>
</dbReference>
<dbReference type="CDD" id="cd00038">
    <property type="entry name" value="CAP_ED"/>
    <property type="match status" value="1"/>
</dbReference>
<protein>
    <submittedName>
        <fullName evidence="6">Crp/Fnr family transcriptional regulator</fullName>
    </submittedName>
</protein>
<dbReference type="PANTHER" id="PTHR24567:SF75">
    <property type="entry name" value="FUMARATE AND NITRATE REDUCTION REGULATORY PROTEIN"/>
    <property type="match status" value="1"/>
</dbReference>
<dbReference type="InterPro" id="IPR018490">
    <property type="entry name" value="cNMP-bd_dom_sf"/>
</dbReference>
<evidence type="ECO:0000256" key="3">
    <source>
        <dbReference type="ARBA" id="ARBA00023163"/>
    </source>
</evidence>
<dbReference type="RefSeq" id="WP_143777014.1">
    <property type="nucleotide sequence ID" value="NZ_OZ260107.1"/>
</dbReference>
<dbReference type="InterPro" id="IPR000595">
    <property type="entry name" value="cNMP-bd_dom"/>
</dbReference>
<evidence type="ECO:0000256" key="1">
    <source>
        <dbReference type="ARBA" id="ARBA00023015"/>
    </source>
</evidence>
<dbReference type="Gene3D" id="1.10.10.10">
    <property type="entry name" value="Winged helix-like DNA-binding domain superfamily/Winged helix DNA-binding domain"/>
    <property type="match status" value="1"/>
</dbReference>
<dbReference type="SMART" id="SM00100">
    <property type="entry name" value="cNMP"/>
    <property type="match status" value="1"/>
</dbReference>
<dbReference type="FunFam" id="1.10.10.10:FF:000028">
    <property type="entry name" value="Fumarate/nitrate reduction transcriptional regulator Fnr"/>
    <property type="match status" value="1"/>
</dbReference>
<keyword evidence="2" id="KW-0238">DNA-binding</keyword>
<dbReference type="AlphaFoldDB" id="A0A553WAS9"/>
<evidence type="ECO:0000313" key="7">
    <source>
        <dbReference type="Proteomes" id="UP000320160"/>
    </source>
</evidence>
<evidence type="ECO:0000259" key="4">
    <source>
        <dbReference type="PROSITE" id="PS50042"/>
    </source>
</evidence>
<organism evidence="6 7">
    <name type="scientific">Sphingorhabdus contaminans</name>
    <dbReference type="NCBI Taxonomy" id="1343899"/>
    <lineage>
        <taxon>Bacteria</taxon>
        <taxon>Pseudomonadati</taxon>
        <taxon>Pseudomonadota</taxon>
        <taxon>Alphaproteobacteria</taxon>
        <taxon>Sphingomonadales</taxon>
        <taxon>Sphingomonadaceae</taxon>
        <taxon>Sphingorhabdus</taxon>
    </lineage>
</organism>
<dbReference type="SUPFAM" id="SSF46785">
    <property type="entry name" value="Winged helix' DNA-binding domain"/>
    <property type="match status" value="1"/>
</dbReference>
<dbReference type="Pfam" id="PF13545">
    <property type="entry name" value="HTH_Crp_2"/>
    <property type="match status" value="1"/>
</dbReference>
<dbReference type="EMBL" id="VKKU01000002">
    <property type="protein sequence ID" value="TSB01794.1"/>
    <property type="molecule type" value="Genomic_DNA"/>
</dbReference>
<dbReference type="InterPro" id="IPR014710">
    <property type="entry name" value="RmlC-like_jellyroll"/>
</dbReference>
<proteinExistence type="predicted"/>
<dbReference type="PROSITE" id="PS50042">
    <property type="entry name" value="CNMP_BINDING_3"/>
    <property type="match status" value="1"/>
</dbReference>
<name>A0A553WAS9_9SPHN</name>
<dbReference type="GO" id="GO:0005829">
    <property type="term" value="C:cytosol"/>
    <property type="evidence" value="ECO:0007669"/>
    <property type="project" value="TreeGrafter"/>
</dbReference>
<dbReference type="PRINTS" id="PR00034">
    <property type="entry name" value="HTHCRP"/>
</dbReference>
<sequence>MSDCAQCVVRNRAICSGLSPEELLALGQKGRKQTVKRGQTLVWEGDDSLVVANVISGVLKLSVSTADGREQIVGIVFPSDFIGRPFGKESPYSVTALSDAEVCVFHRSTFDQFAREHPELQHKLLQRTLIELDEARQWMMLLGKKTAEERIATLLIRISERLSADGCTGPLLNLDEFELPMDRQQMADILGLTIETVSRQLTRIKSSGVIALPDRRRVVIHDRQALLDLAEAA</sequence>
<dbReference type="SUPFAM" id="SSF51206">
    <property type="entry name" value="cAMP-binding domain-like"/>
    <property type="match status" value="1"/>
</dbReference>
<gene>
    <name evidence="6" type="ORF">FOM92_11525</name>
</gene>
<dbReference type="GO" id="GO:0003700">
    <property type="term" value="F:DNA-binding transcription factor activity"/>
    <property type="evidence" value="ECO:0007669"/>
    <property type="project" value="TreeGrafter"/>
</dbReference>
<keyword evidence="1" id="KW-0805">Transcription regulation</keyword>
<dbReference type="PROSITE" id="PS51063">
    <property type="entry name" value="HTH_CRP_2"/>
    <property type="match status" value="1"/>
</dbReference>
<keyword evidence="3" id="KW-0804">Transcription</keyword>
<feature type="domain" description="Cyclic nucleotide-binding" evidence="4">
    <location>
        <begin position="14"/>
        <end position="131"/>
    </location>
</feature>